<name>A0A5N5FZS5_9ROSA</name>
<protein>
    <submittedName>
        <fullName evidence="1">F-box protein</fullName>
    </submittedName>
</protein>
<accession>A0A5N5FZS5</accession>
<comment type="caution">
    <text evidence="1">The sequence shown here is derived from an EMBL/GenBank/DDBJ whole genome shotgun (WGS) entry which is preliminary data.</text>
</comment>
<evidence type="ECO:0000313" key="2">
    <source>
        <dbReference type="Proteomes" id="UP000327157"/>
    </source>
</evidence>
<proteinExistence type="predicted"/>
<reference evidence="1 2" key="1">
    <citation type="submission" date="2019-09" db="EMBL/GenBank/DDBJ databases">
        <authorList>
            <person name="Ou C."/>
        </authorList>
    </citation>
    <scope>NUCLEOTIDE SEQUENCE [LARGE SCALE GENOMIC DNA]</scope>
    <source>
        <strain evidence="1">S2</strain>
        <tissue evidence="1">Leaf</tissue>
    </source>
</reference>
<organism evidence="1 2">
    <name type="scientific">Pyrus ussuriensis x Pyrus communis</name>
    <dbReference type="NCBI Taxonomy" id="2448454"/>
    <lineage>
        <taxon>Eukaryota</taxon>
        <taxon>Viridiplantae</taxon>
        <taxon>Streptophyta</taxon>
        <taxon>Embryophyta</taxon>
        <taxon>Tracheophyta</taxon>
        <taxon>Spermatophyta</taxon>
        <taxon>Magnoliopsida</taxon>
        <taxon>eudicotyledons</taxon>
        <taxon>Gunneridae</taxon>
        <taxon>Pentapetalae</taxon>
        <taxon>rosids</taxon>
        <taxon>fabids</taxon>
        <taxon>Rosales</taxon>
        <taxon>Rosaceae</taxon>
        <taxon>Amygdaloideae</taxon>
        <taxon>Maleae</taxon>
        <taxon>Pyrus</taxon>
    </lineage>
</organism>
<reference evidence="2" key="2">
    <citation type="submission" date="2019-10" db="EMBL/GenBank/DDBJ databases">
        <title>A de novo genome assembly of a pear dwarfing rootstock.</title>
        <authorList>
            <person name="Wang F."/>
            <person name="Wang J."/>
            <person name="Li S."/>
            <person name="Zhang Y."/>
            <person name="Fang M."/>
            <person name="Ma L."/>
            <person name="Zhao Y."/>
            <person name="Jiang S."/>
        </authorList>
    </citation>
    <scope>NUCLEOTIDE SEQUENCE [LARGE SCALE GENOMIC DNA]</scope>
</reference>
<sequence length="95" mass="11042">MVCKKFNQLAQHDHIFEHISIWRFEKFDPLTSRRRHEQVYKFLERCTECNNPKSLKMVISKGHQASTHVYGAILVCPGGGNEKDIGINLLHSLKH</sequence>
<keyword evidence="2" id="KW-1185">Reference proteome</keyword>
<dbReference type="OrthoDB" id="1865546at2759"/>
<reference evidence="1 2" key="3">
    <citation type="submission" date="2019-11" db="EMBL/GenBank/DDBJ databases">
        <title>A de novo genome assembly of a pear dwarfing rootstock.</title>
        <authorList>
            <person name="Wang F."/>
            <person name="Wang J."/>
            <person name="Li S."/>
            <person name="Zhang Y."/>
            <person name="Fang M."/>
            <person name="Ma L."/>
            <person name="Zhao Y."/>
            <person name="Jiang S."/>
        </authorList>
    </citation>
    <scope>NUCLEOTIDE SEQUENCE [LARGE SCALE GENOMIC DNA]</scope>
    <source>
        <strain evidence="1">S2</strain>
        <tissue evidence="1">Leaf</tissue>
    </source>
</reference>
<dbReference type="Proteomes" id="UP000327157">
    <property type="component" value="Chromosome 14"/>
</dbReference>
<dbReference type="AlphaFoldDB" id="A0A5N5FZS5"/>
<evidence type="ECO:0000313" key="1">
    <source>
        <dbReference type="EMBL" id="KAB2608367.1"/>
    </source>
</evidence>
<dbReference type="EMBL" id="SMOL01000553">
    <property type="protein sequence ID" value="KAB2608367.1"/>
    <property type="molecule type" value="Genomic_DNA"/>
</dbReference>
<gene>
    <name evidence="1" type="ORF">D8674_011535</name>
</gene>